<organism evidence="10 11">
    <name type="scientific">Adonisia turfae CCMR0081</name>
    <dbReference type="NCBI Taxonomy" id="2292702"/>
    <lineage>
        <taxon>Bacteria</taxon>
        <taxon>Bacillati</taxon>
        <taxon>Cyanobacteriota</taxon>
        <taxon>Adonisia</taxon>
        <taxon>Adonisia turfae</taxon>
    </lineage>
</organism>
<keyword evidence="6" id="KW-0472">Membrane</keyword>
<gene>
    <name evidence="10" type="ORF">DXZ20_15270</name>
</gene>
<dbReference type="PROSITE" id="PS51445">
    <property type="entry name" value="PBS_LINKER"/>
    <property type="match status" value="4"/>
</dbReference>
<feature type="domain" description="PBS-linker" evidence="9">
    <location>
        <begin position="527"/>
        <end position="706"/>
    </location>
</feature>
<reference evidence="10 11" key="1">
    <citation type="journal article" date="2020" name="Microb. Ecol.">
        <title>Ecogenomics of the Marine Benthic Filamentous Cyanobacterium Adonisia.</title>
        <authorList>
            <person name="Walter J.M."/>
            <person name="Coutinho F.H."/>
            <person name="Leomil L."/>
            <person name="Hargreaves P.I."/>
            <person name="Campeao M.E."/>
            <person name="Vieira V.V."/>
            <person name="Silva B.S."/>
            <person name="Fistarol G.O."/>
            <person name="Salomon P.S."/>
            <person name="Sawabe T."/>
            <person name="Mino S."/>
            <person name="Hosokawa M."/>
            <person name="Miyashita H."/>
            <person name="Maruyama F."/>
            <person name="van Verk M.C."/>
            <person name="Dutilh B.E."/>
            <person name="Thompson C.C."/>
            <person name="Thompson F.L."/>
        </authorList>
    </citation>
    <scope>NUCLEOTIDE SEQUENCE [LARGE SCALE GENOMIC DNA]</scope>
    <source>
        <strain evidence="10 11">CCMR0081</strain>
    </source>
</reference>
<dbReference type="EMBL" id="QXHD01000004">
    <property type="protein sequence ID" value="NEZ57015.1"/>
    <property type="molecule type" value="Genomic_DNA"/>
</dbReference>
<evidence type="ECO:0000256" key="2">
    <source>
        <dbReference type="ARBA" id="ARBA00022531"/>
    </source>
</evidence>
<comment type="caution">
    <text evidence="10">The sequence shown here is derived from an EMBL/GenBank/DDBJ whole genome shotgun (WGS) entry which is preliminary data.</text>
</comment>
<accession>A0A6M0RLB7</accession>
<evidence type="ECO:0000313" key="11">
    <source>
        <dbReference type="Proteomes" id="UP000481033"/>
    </source>
</evidence>
<sequence length="984" mass="109187">MINNTLFRPTAIKANRKKFNPEGFDLAVALKKKKAAEAAKAATPPTADFDVQKNYLSPFSDSQPVELIGTTSVTDLDVVIRAAYKQVFGNAHLMESERSAISESQLRRGEITVLEFVRQLAKSDRYRAVFFENCPNIRAVELNFKHLLGRAPENNAEISEHIQTLAEDGFEAEIDSYLDSDEYFQAFGTDLVPYYRGHKTQTGKSVSGFTHSAQLVKGASSSDKSIESNTTPQIQSGLLSGTPTEIKPLATLPFSTPVIPEQEYQQPQQQLTKADFIPVYKSAAFLSEPITPNEWVKQYNAKQAAATFPASRASQPVKLSPGASGEDVEIVIRAAYKQVFGNVHLMESQRMVTAESQFKDGALTVKEFIRALAKSDAYRSLFFENCSNVRAIELNFKHLLGRAPDNFKEVSKHLGILAEGGLEAEIDSYFDSAEYDENFGKDTVPYYVAYATQTGKNVAGYNRIFDLIKGLSSSDRSVSESIKASQKSQLQTALTKTFESKQENVFNPKGFQLAQAIGTPIFVSKQDVGTSSIIGAYTDSFAEQQPVELIAGDSTAQIDIVIEAAYRQVFGNAHLMESERFPIAESQLRNGDITVLEFVRALAKSDRYRTLFYERCTNLKAVELNFKHLLGRAPESGAEISRHIQILAEEGFYAEIDAYLDSDEYFETFGANIVPYFRGYQTQTGKGMASYTHSFQLLRGASSSDKQLSQYGSAAVDQSILKNQSSRIPDISEQTVPVADIRPKTQPAAPVITPDYSFNLEATSPLASVERTSIWQGQYNALANQDPIKLNAGASDEDLNLAISAIYKQVLGNAHIMESERLASAESQLRNGDLTVRGFVRVLAKSDLYKSRFIDNAPRYRCHELNFKHLLGRAPESYDETVYHSAVVDNQGYDADIDAYIDSEEYQTAFGENTVPYYRGYKTQTGKRLLGYVNMFDMLTSVSTSDKAGSNKARVEKRLSYENPAKVQPVTDGNLLIQKMFGLI</sequence>
<feature type="domain" description="PBS-linker" evidence="9">
    <location>
        <begin position="45"/>
        <end position="224"/>
    </location>
</feature>
<dbReference type="Pfam" id="PF00427">
    <property type="entry name" value="PBS_linker_poly"/>
    <property type="match status" value="4"/>
</dbReference>
<keyword evidence="4 7" id="KW-0605">Phycobilisome</keyword>
<feature type="region of interest" description="Disordered" evidence="8">
    <location>
        <begin position="220"/>
        <end position="242"/>
    </location>
</feature>
<dbReference type="PANTHER" id="PTHR34011:SF6">
    <property type="entry name" value="PHYCOBILIPROTEIN APCE"/>
    <property type="match status" value="1"/>
</dbReference>
<dbReference type="InterPro" id="IPR001297">
    <property type="entry name" value="PBS_linker_dom"/>
</dbReference>
<feature type="domain" description="PBS-linker" evidence="9">
    <location>
        <begin position="297"/>
        <end position="476"/>
    </location>
</feature>
<comment type="similarity">
    <text evidence="7">Belongs to the phycobilisome linker protein family.</text>
</comment>
<evidence type="ECO:0000256" key="1">
    <source>
        <dbReference type="ARBA" id="ARBA00004445"/>
    </source>
</evidence>
<dbReference type="GO" id="GO:0030089">
    <property type="term" value="C:phycobilisome"/>
    <property type="evidence" value="ECO:0007669"/>
    <property type="project" value="UniProtKB-UniRule"/>
</dbReference>
<dbReference type="Gene3D" id="1.10.3130.20">
    <property type="entry name" value="Phycobilisome linker domain"/>
    <property type="match status" value="4"/>
</dbReference>
<evidence type="ECO:0000256" key="5">
    <source>
        <dbReference type="ARBA" id="ARBA00023078"/>
    </source>
</evidence>
<evidence type="ECO:0000256" key="3">
    <source>
        <dbReference type="ARBA" id="ARBA00022549"/>
    </source>
</evidence>
<protein>
    <submittedName>
        <fullName evidence="10">Phycobilisome Linker polypeptide</fullName>
    </submittedName>
</protein>
<evidence type="ECO:0000256" key="8">
    <source>
        <dbReference type="SAM" id="MobiDB-lite"/>
    </source>
</evidence>
<keyword evidence="5" id="KW-0793">Thylakoid</keyword>
<evidence type="ECO:0000256" key="7">
    <source>
        <dbReference type="PROSITE-ProRule" id="PRU00775"/>
    </source>
</evidence>
<feature type="domain" description="PBS-linker" evidence="9">
    <location>
        <begin position="768"/>
        <end position="947"/>
    </location>
</feature>
<proteinExistence type="inferred from homology"/>
<dbReference type="GO" id="GO:0015979">
    <property type="term" value="P:photosynthesis"/>
    <property type="evidence" value="ECO:0007669"/>
    <property type="project" value="UniProtKB-KW"/>
</dbReference>
<evidence type="ECO:0000259" key="9">
    <source>
        <dbReference type="PROSITE" id="PS51445"/>
    </source>
</evidence>
<dbReference type="GO" id="GO:0031676">
    <property type="term" value="C:plasma membrane-derived thylakoid membrane"/>
    <property type="evidence" value="ECO:0007669"/>
    <property type="project" value="UniProtKB-SubCell"/>
</dbReference>
<name>A0A6M0RLB7_9CYAN</name>
<keyword evidence="2" id="KW-0602">Photosynthesis</keyword>
<dbReference type="PANTHER" id="PTHR34011">
    <property type="entry name" value="PHYCOBILISOME 32.1 KDA LINKER POLYPEPTIDE, PHYCOCYANIN-ASSOCIATED, ROD 2-RELATED"/>
    <property type="match status" value="1"/>
</dbReference>
<dbReference type="AlphaFoldDB" id="A0A6M0RLB7"/>
<dbReference type="InterPro" id="IPR038255">
    <property type="entry name" value="PBS_linker_sf"/>
</dbReference>
<keyword evidence="3" id="KW-0042">Antenna complex</keyword>
<dbReference type="Proteomes" id="UP000481033">
    <property type="component" value="Unassembled WGS sequence"/>
</dbReference>
<evidence type="ECO:0000313" key="10">
    <source>
        <dbReference type="EMBL" id="NEZ57015.1"/>
    </source>
</evidence>
<comment type="subcellular location">
    <subcellularLocation>
        <location evidence="1">Cellular thylakoid membrane</location>
        <topology evidence="1">Peripheral membrane protein</topology>
        <orientation evidence="1">Cytoplasmic side</orientation>
    </subcellularLocation>
</comment>
<evidence type="ECO:0000256" key="6">
    <source>
        <dbReference type="ARBA" id="ARBA00023136"/>
    </source>
</evidence>
<keyword evidence="11" id="KW-1185">Reference proteome</keyword>
<dbReference type="RefSeq" id="WP_163699033.1">
    <property type="nucleotide sequence ID" value="NZ_QXHD01000004.1"/>
</dbReference>
<evidence type="ECO:0000256" key="4">
    <source>
        <dbReference type="ARBA" id="ARBA00022738"/>
    </source>
</evidence>